<evidence type="ECO:0000256" key="10">
    <source>
        <dbReference type="SAM" id="Phobius"/>
    </source>
</evidence>
<feature type="domain" description="P-type" evidence="11">
    <location>
        <begin position="91"/>
        <end position="145"/>
    </location>
</feature>
<comment type="caution">
    <text evidence="12">The sequence shown here is derived from an EMBL/GenBank/DDBJ whole genome shotgun (WGS) entry which is preliminary data.</text>
</comment>
<reference evidence="12 13" key="1">
    <citation type="journal article" date="2016" name="Nat. Commun.">
        <title>Extremotolerant tardigrade genome and improved radiotolerance of human cultured cells by tardigrade-unique protein.</title>
        <authorList>
            <person name="Hashimoto T."/>
            <person name="Horikawa D.D."/>
            <person name="Saito Y."/>
            <person name="Kuwahara H."/>
            <person name="Kozuka-Hata H."/>
            <person name="Shin-I T."/>
            <person name="Minakuchi Y."/>
            <person name="Ohishi K."/>
            <person name="Motoyama A."/>
            <person name="Aizu T."/>
            <person name="Enomoto A."/>
            <person name="Kondo K."/>
            <person name="Tanaka S."/>
            <person name="Hara Y."/>
            <person name="Koshikawa S."/>
            <person name="Sagara H."/>
            <person name="Miura T."/>
            <person name="Yokobori S."/>
            <person name="Miyagawa K."/>
            <person name="Suzuki Y."/>
            <person name="Kubo T."/>
            <person name="Oyama M."/>
            <person name="Kohara Y."/>
            <person name="Fujiyama A."/>
            <person name="Arakawa K."/>
            <person name="Katayama T."/>
            <person name="Toyoda A."/>
            <person name="Kunieda T."/>
        </authorList>
    </citation>
    <scope>NUCLEOTIDE SEQUENCE [LARGE SCALE GENOMIC DNA]</scope>
    <source>
        <strain evidence="12 13">YOKOZUNA-1</strain>
    </source>
</reference>
<dbReference type="InterPro" id="IPR017957">
    <property type="entry name" value="P_trefoil_CS"/>
</dbReference>
<keyword evidence="13" id="KW-1185">Reference proteome</keyword>
<evidence type="ECO:0000256" key="4">
    <source>
        <dbReference type="ARBA" id="ARBA00023136"/>
    </source>
</evidence>
<dbReference type="OrthoDB" id="5839090at2759"/>
<sequence length="958" mass="107844">MRADEELLQCTQERNHHAFSRYKARMKWGCSLIALLIVLGFALPVFAFHYATSGLQWTWKTTELYGDRVAWGTITIQAIDNQRTEPESQPSACWEVASTSRIDCYPEPGASQESCEARGCCWKAPAHDESSPVKHQGVPMCFYPIDYPTYAVSAYNETENGFKATLQKIKTGIADRYPNVIKHLQLIASYDANERLHVKIFDPEQQRYEVPFPKLPGPAAAKAENPLYEVKMTKNPFAFKVIRKSNGQTLFDSSAGAFHFYDQYIELTSYLPSKYIYGLGQHTDRLLHPTDYSRFTFWASDVSPGLNLPLYGTQPFFMAMDGEGKSHGVLLFNSNAMDVILSPAPAITYRTIGGILDFYFFLGPLPSNVVAQYTELVGRPALPPYWSLGFHLCKYGYGSLNHTQEVMQRNIDAGIPLDVQWNDIDYMNGSKDFTINQENFAGVKQFVHALHERGMHYVIITDPGISAAEPAGSYPPFEDGLAMDIFVKNATGGILLGEVWTGGLTAFPDFTHPNATEYWTKQVSDFHQSLPFDGLWIDMNEPSNFVDGSVNGCPQSSLEDPPYLPYLVNHSPLRSRTICMTARLSAGLSYNLHNLYGLTEAMVTRDALMTVRPNKRPFIISRSTFVGQGKYSGLWSGDIHSTWEALQQSIPSILNFNMFGMPLIGADICGFNGNTTKELCQRWQEVGAFYPFARNHNSLGNMDQDPAFFGDDVAASSRKALLVRYQLLPVYYTLFYHASTRGEMVVRPLFFGFAEDRTTFEIDWQFLVGTHIMVSPVLTPDTSEIDAYFPAGRWYDFYTGREIDSEDQWVTLPAPLDTINLHIRGGGILPTQKPEQTTTATRKNPFTLVVALNDSHEAYGDLFWDDGEQLDVLEAKNYSYISFRVQMSPPALVSVVEVDNFKNMPKLDGVVVFGAGMPHSVLVNGDSWEFTVDKDTKTLKLERLKLDLLKPFRISFVY</sequence>
<dbReference type="CDD" id="cd00111">
    <property type="entry name" value="Trefoil"/>
    <property type="match status" value="1"/>
</dbReference>
<dbReference type="FunFam" id="2.60.40.1180:FF:000001">
    <property type="entry name" value="Maltase-glucoamylase, intestinal"/>
    <property type="match status" value="1"/>
</dbReference>
<dbReference type="STRING" id="947166.A0A1D1UPJ7"/>
<dbReference type="PROSITE" id="PS51448">
    <property type="entry name" value="P_TREFOIL_2"/>
    <property type="match status" value="1"/>
</dbReference>
<dbReference type="GO" id="GO:0005975">
    <property type="term" value="P:carbohydrate metabolic process"/>
    <property type="evidence" value="ECO:0007669"/>
    <property type="project" value="InterPro"/>
</dbReference>
<dbReference type="SUPFAM" id="SSF51011">
    <property type="entry name" value="Glycosyl hydrolase domain"/>
    <property type="match status" value="1"/>
</dbReference>
<dbReference type="PROSITE" id="PS00129">
    <property type="entry name" value="GLYCOSYL_HYDROL_F31_1"/>
    <property type="match status" value="1"/>
</dbReference>
<dbReference type="CDD" id="cd14752">
    <property type="entry name" value="GH31_N"/>
    <property type="match status" value="1"/>
</dbReference>
<dbReference type="InterPro" id="IPR000322">
    <property type="entry name" value="Glyco_hydro_31_TIM"/>
</dbReference>
<dbReference type="Gene3D" id="3.20.20.80">
    <property type="entry name" value="Glycosidases"/>
    <property type="match status" value="1"/>
</dbReference>
<proteinExistence type="inferred from homology"/>
<dbReference type="InterPro" id="IPR000519">
    <property type="entry name" value="P_trefoil_dom"/>
</dbReference>
<organism evidence="12 13">
    <name type="scientific">Ramazzottius varieornatus</name>
    <name type="common">Water bear</name>
    <name type="synonym">Tardigrade</name>
    <dbReference type="NCBI Taxonomy" id="947166"/>
    <lineage>
        <taxon>Eukaryota</taxon>
        <taxon>Metazoa</taxon>
        <taxon>Ecdysozoa</taxon>
        <taxon>Tardigrada</taxon>
        <taxon>Eutardigrada</taxon>
        <taxon>Parachela</taxon>
        <taxon>Hypsibioidea</taxon>
        <taxon>Ramazzottiidae</taxon>
        <taxon>Ramazzottius</taxon>
    </lineage>
</organism>
<name>A0A1D1UPJ7_RAMVA</name>
<dbReference type="GO" id="GO:0004558">
    <property type="term" value="F:alpha-1,4-glucosidase activity"/>
    <property type="evidence" value="ECO:0007669"/>
    <property type="project" value="TreeGrafter"/>
</dbReference>
<dbReference type="Proteomes" id="UP000186922">
    <property type="component" value="Unassembled WGS sequence"/>
</dbReference>
<evidence type="ECO:0000256" key="2">
    <source>
        <dbReference type="ARBA" id="ARBA00007806"/>
    </source>
</evidence>
<dbReference type="AlphaFoldDB" id="A0A1D1UPJ7"/>
<dbReference type="PROSITE" id="PS00707">
    <property type="entry name" value="GLYCOSYL_HYDROL_F31_2"/>
    <property type="match status" value="1"/>
</dbReference>
<protein>
    <recommendedName>
        <fullName evidence="11">P-type domain-containing protein</fullName>
    </recommendedName>
</protein>
<dbReference type="PANTHER" id="PTHR22762">
    <property type="entry name" value="ALPHA-GLUCOSIDASE"/>
    <property type="match status" value="1"/>
</dbReference>
<dbReference type="Gene3D" id="2.60.40.1760">
    <property type="entry name" value="glycosyl hydrolase (family 31)"/>
    <property type="match status" value="1"/>
</dbReference>
<dbReference type="InterPro" id="IPR017853">
    <property type="entry name" value="GH"/>
</dbReference>
<dbReference type="Pfam" id="PF00088">
    <property type="entry name" value="Trefoil"/>
    <property type="match status" value="1"/>
</dbReference>
<evidence type="ECO:0000259" key="11">
    <source>
        <dbReference type="PROSITE" id="PS51448"/>
    </source>
</evidence>
<comment type="caution">
    <text evidence="8">Lacks conserved residue(s) required for the propagation of feature annotation.</text>
</comment>
<keyword evidence="7 9" id="KW-0326">Glycosidase</keyword>
<comment type="similarity">
    <text evidence="2 9">Belongs to the glycosyl hydrolase 31 family.</text>
</comment>
<accession>A0A1D1UPJ7</accession>
<dbReference type="InterPro" id="IPR025887">
    <property type="entry name" value="Glyco_hydro_31_N_dom"/>
</dbReference>
<evidence type="ECO:0000256" key="9">
    <source>
        <dbReference type="RuleBase" id="RU361185"/>
    </source>
</evidence>
<evidence type="ECO:0000256" key="8">
    <source>
        <dbReference type="PROSITE-ProRule" id="PRU00779"/>
    </source>
</evidence>
<keyword evidence="10" id="KW-0812">Transmembrane</keyword>
<dbReference type="Pfam" id="PF21365">
    <property type="entry name" value="Glyco_hydro_31_3rd"/>
    <property type="match status" value="1"/>
</dbReference>
<dbReference type="CDD" id="cd06602">
    <property type="entry name" value="GH31_MGAM_SI_GAA"/>
    <property type="match status" value="1"/>
</dbReference>
<dbReference type="Pfam" id="PF13802">
    <property type="entry name" value="Gal_mutarotas_2"/>
    <property type="match status" value="1"/>
</dbReference>
<dbReference type="GO" id="GO:0012505">
    <property type="term" value="C:endomembrane system"/>
    <property type="evidence" value="ECO:0007669"/>
    <property type="project" value="UniProtKB-SubCell"/>
</dbReference>
<feature type="transmembrane region" description="Helical" evidence="10">
    <location>
        <begin position="28"/>
        <end position="51"/>
    </location>
</feature>
<evidence type="ECO:0000256" key="3">
    <source>
        <dbReference type="ARBA" id="ARBA00022801"/>
    </source>
</evidence>
<dbReference type="GO" id="GO:0030246">
    <property type="term" value="F:carbohydrate binding"/>
    <property type="evidence" value="ECO:0007669"/>
    <property type="project" value="InterPro"/>
</dbReference>
<dbReference type="Gene3D" id="2.60.40.1180">
    <property type="entry name" value="Golgi alpha-mannosidase II"/>
    <property type="match status" value="2"/>
</dbReference>
<dbReference type="InterPro" id="IPR044913">
    <property type="entry name" value="P_trefoil_dom_sf"/>
</dbReference>
<dbReference type="EMBL" id="BDGG01000001">
    <property type="protein sequence ID" value="GAU88283.1"/>
    <property type="molecule type" value="Genomic_DNA"/>
</dbReference>
<comment type="subcellular location">
    <subcellularLocation>
        <location evidence="1">Endomembrane system</location>
    </subcellularLocation>
</comment>
<evidence type="ECO:0000313" key="12">
    <source>
        <dbReference type="EMBL" id="GAU88283.1"/>
    </source>
</evidence>
<dbReference type="SUPFAM" id="SSF51445">
    <property type="entry name" value="(Trans)glycosidases"/>
    <property type="match status" value="1"/>
</dbReference>
<dbReference type="InterPro" id="IPR011013">
    <property type="entry name" value="Gal_mutarotase_sf_dom"/>
</dbReference>
<keyword evidence="4 10" id="KW-0472">Membrane</keyword>
<keyword evidence="3 9" id="KW-0378">Hydrolase</keyword>
<dbReference type="SUPFAM" id="SSF74650">
    <property type="entry name" value="Galactose mutarotase-like"/>
    <property type="match status" value="1"/>
</dbReference>
<evidence type="ECO:0000256" key="5">
    <source>
        <dbReference type="ARBA" id="ARBA00023157"/>
    </source>
</evidence>
<keyword evidence="6" id="KW-0325">Glycoprotein</keyword>
<dbReference type="PROSITE" id="PS00025">
    <property type="entry name" value="P_TREFOIL_1"/>
    <property type="match status" value="1"/>
</dbReference>
<dbReference type="Gene3D" id="4.10.110.10">
    <property type="entry name" value="Spasmolytic Protein, domain 1"/>
    <property type="match status" value="1"/>
</dbReference>
<dbReference type="PANTHER" id="PTHR22762:SF131">
    <property type="entry name" value="GLYCOSIDE HYDROLASE FAMILY 31 N-TERMINAL DOMAIN-CONTAINING PROTEIN"/>
    <property type="match status" value="1"/>
</dbReference>
<dbReference type="InterPro" id="IPR013780">
    <property type="entry name" value="Glyco_hydro_b"/>
</dbReference>
<dbReference type="SMART" id="SM00018">
    <property type="entry name" value="PD"/>
    <property type="match status" value="1"/>
</dbReference>
<evidence type="ECO:0000313" key="13">
    <source>
        <dbReference type="Proteomes" id="UP000186922"/>
    </source>
</evidence>
<evidence type="ECO:0000256" key="6">
    <source>
        <dbReference type="ARBA" id="ARBA00023180"/>
    </source>
</evidence>
<evidence type="ECO:0000256" key="7">
    <source>
        <dbReference type="ARBA" id="ARBA00023295"/>
    </source>
</evidence>
<gene>
    <name evidence="12" type="primary">RvY_01015-1</name>
    <name evidence="12" type="synonym">RvY_01015.1</name>
    <name evidence="12" type="ORF">RvY_01015</name>
</gene>
<dbReference type="Pfam" id="PF01055">
    <property type="entry name" value="Glyco_hydro_31_2nd"/>
    <property type="match status" value="1"/>
</dbReference>
<evidence type="ECO:0000256" key="1">
    <source>
        <dbReference type="ARBA" id="ARBA00004308"/>
    </source>
</evidence>
<keyword evidence="5" id="KW-1015">Disulfide bond</keyword>
<keyword evidence="10" id="KW-1133">Transmembrane helix</keyword>
<dbReference type="InterPro" id="IPR030458">
    <property type="entry name" value="Glyco_hydro_31_AS"/>
</dbReference>
<dbReference type="InterPro" id="IPR048395">
    <property type="entry name" value="Glyco_hydro_31_C"/>
</dbReference>
<dbReference type="InterPro" id="IPR030459">
    <property type="entry name" value="Glyco_hydro_31_CS"/>
</dbReference>